<organism evidence="2 3">
    <name type="scientific">Lysobacter yangpyeongensis</name>
    <dbReference type="NCBI Taxonomy" id="346182"/>
    <lineage>
        <taxon>Bacteria</taxon>
        <taxon>Pseudomonadati</taxon>
        <taxon>Pseudomonadota</taxon>
        <taxon>Gammaproteobacteria</taxon>
        <taxon>Lysobacterales</taxon>
        <taxon>Lysobacteraceae</taxon>
        <taxon>Lysobacter</taxon>
    </lineage>
</organism>
<gene>
    <name evidence="2" type="ORF">ACFPN1_01445</name>
</gene>
<reference evidence="3" key="1">
    <citation type="journal article" date="2019" name="Int. J. Syst. Evol. Microbiol.">
        <title>The Global Catalogue of Microorganisms (GCM) 10K type strain sequencing project: providing services to taxonomists for standard genome sequencing and annotation.</title>
        <authorList>
            <consortium name="The Broad Institute Genomics Platform"/>
            <consortium name="The Broad Institute Genome Sequencing Center for Infectious Disease"/>
            <person name="Wu L."/>
            <person name="Ma J."/>
        </authorList>
    </citation>
    <scope>NUCLEOTIDE SEQUENCE [LARGE SCALE GENOMIC DNA]</scope>
    <source>
        <strain evidence="3">KACC 11407</strain>
    </source>
</reference>
<feature type="region of interest" description="Disordered" evidence="1">
    <location>
        <begin position="54"/>
        <end position="75"/>
    </location>
</feature>
<feature type="compositionally biased region" description="Basic and acidic residues" evidence="1">
    <location>
        <begin position="14"/>
        <end position="28"/>
    </location>
</feature>
<name>A0ABW0SI60_9GAMM</name>
<dbReference type="Proteomes" id="UP001596036">
    <property type="component" value="Unassembled WGS sequence"/>
</dbReference>
<keyword evidence="3" id="KW-1185">Reference proteome</keyword>
<dbReference type="EMBL" id="JBHSNM010000001">
    <property type="protein sequence ID" value="MFC5568727.1"/>
    <property type="molecule type" value="Genomic_DNA"/>
</dbReference>
<feature type="region of interest" description="Disordered" evidence="1">
    <location>
        <begin position="1"/>
        <end position="28"/>
    </location>
</feature>
<proteinExistence type="predicted"/>
<comment type="caution">
    <text evidence="2">The sequence shown here is derived from an EMBL/GenBank/DDBJ whole genome shotgun (WGS) entry which is preliminary data.</text>
</comment>
<dbReference type="RefSeq" id="WP_386752367.1">
    <property type="nucleotide sequence ID" value="NZ_JBHSNM010000001.1"/>
</dbReference>
<protein>
    <submittedName>
        <fullName evidence="2">Uncharacterized protein</fullName>
    </submittedName>
</protein>
<accession>A0ABW0SI60</accession>
<evidence type="ECO:0000313" key="2">
    <source>
        <dbReference type="EMBL" id="MFC5568727.1"/>
    </source>
</evidence>
<evidence type="ECO:0000313" key="3">
    <source>
        <dbReference type="Proteomes" id="UP001596036"/>
    </source>
</evidence>
<evidence type="ECO:0000256" key="1">
    <source>
        <dbReference type="SAM" id="MobiDB-lite"/>
    </source>
</evidence>
<sequence length="75" mass="8289">MTRTRTPAAKAPFQRKEPDKRPLDSSRIADDIEAFQSSGGRIEVLGVTRVLKKLDETAEAPATRPVQPRSGSRRS</sequence>